<feature type="transmembrane region" description="Helical" evidence="5">
    <location>
        <begin position="65"/>
        <end position="82"/>
    </location>
</feature>
<dbReference type="EMBL" id="QOVF01000002">
    <property type="protein sequence ID" value="KAA0694881.1"/>
    <property type="molecule type" value="Genomic_DNA"/>
</dbReference>
<feature type="transmembrane region" description="Helical" evidence="5">
    <location>
        <begin position="117"/>
        <end position="138"/>
    </location>
</feature>
<dbReference type="GO" id="GO:0016874">
    <property type="term" value="F:ligase activity"/>
    <property type="evidence" value="ECO:0007669"/>
    <property type="project" value="UniProtKB-KW"/>
</dbReference>
<feature type="transmembrane region" description="Helical" evidence="5">
    <location>
        <begin position="34"/>
        <end position="53"/>
    </location>
</feature>
<evidence type="ECO:0000313" key="8">
    <source>
        <dbReference type="Proteomes" id="UP000463138"/>
    </source>
</evidence>
<comment type="subcellular location">
    <subcellularLocation>
        <location evidence="1">Membrane</location>
        <topology evidence="1">Multi-pass membrane protein</topology>
    </subcellularLocation>
</comment>
<feature type="transmembrane region" description="Helical" evidence="5">
    <location>
        <begin position="181"/>
        <end position="202"/>
    </location>
</feature>
<keyword evidence="3 5" id="KW-1133">Transmembrane helix</keyword>
<evidence type="ECO:0000259" key="6">
    <source>
        <dbReference type="Pfam" id="PF04932"/>
    </source>
</evidence>
<feature type="transmembrane region" description="Helical" evidence="5">
    <location>
        <begin position="329"/>
        <end position="347"/>
    </location>
</feature>
<protein>
    <submittedName>
        <fullName evidence="7">O-antigen ligase domain-containing protein</fullName>
    </submittedName>
</protein>
<dbReference type="PANTHER" id="PTHR37422:SF13">
    <property type="entry name" value="LIPOPOLYSACCHARIDE BIOSYNTHESIS PROTEIN PA4999-RELATED"/>
    <property type="match status" value="1"/>
</dbReference>
<feature type="transmembrane region" description="Helical" evidence="5">
    <location>
        <begin position="158"/>
        <end position="174"/>
    </location>
</feature>
<feature type="transmembrane region" description="Helical" evidence="5">
    <location>
        <begin position="94"/>
        <end position="110"/>
    </location>
</feature>
<organism evidence="7 8">
    <name type="scientific">Halopseudomonas laoshanensis</name>
    <dbReference type="NCBI Taxonomy" id="2268758"/>
    <lineage>
        <taxon>Bacteria</taxon>
        <taxon>Pseudomonadati</taxon>
        <taxon>Pseudomonadota</taxon>
        <taxon>Gammaproteobacteria</taxon>
        <taxon>Pseudomonadales</taxon>
        <taxon>Pseudomonadaceae</taxon>
        <taxon>Halopseudomonas</taxon>
    </lineage>
</organism>
<dbReference type="Proteomes" id="UP000463138">
    <property type="component" value="Unassembled WGS sequence"/>
</dbReference>
<keyword evidence="7" id="KW-0436">Ligase</keyword>
<feature type="transmembrane region" description="Helical" evidence="5">
    <location>
        <begin position="222"/>
        <end position="245"/>
    </location>
</feature>
<dbReference type="OrthoDB" id="1013669at2"/>
<feature type="transmembrane region" description="Helical" evidence="5">
    <location>
        <begin position="359"/>
        <end position="381"/>
    </location>
</feature>
<keyword evidence="2 5" id="KW-0812">Transmembrane</keyword>
<evidence type="ECO:0000256" key="1">
    <source>
        <dbReference type="ARBA" id="ARBA00004141"/>
    </source>
</evidence>
<gene>
    <name evidence="7" type="ORF">DT594_08360</name>
</gene>
<feature type="transmembrane region" description="Helical" evidence="5">
    <location>
        <begin position="7"/>
        <end position="28"/>
    </location>
</feature>
<feature type="transmembrane region" description="Helical" evidence="5">
    <location>
        <begin position="294"/>
        <end position="317"/>
    </location>
</feature>
<feature type="transmembrane region" description="Helical" evidence="5">
    <location>
        <begin position="266"/>
        <end position="288"/>
    </location>
</feature>
<evidence type="ECO:0000313" key="7">
    <source>
        <dbReference type="EMBL" id="KAA0694881.1"/>
    </source>
</evidence>
<accession>A0A7V7GW70</accession>
<keyword evidence="4 5" id="KW-0472">Membrane</keyword>
<proteinExistence type="predicted"/>
<evidence type="ECO:0000256" key="5">
    <source>
        <dbReference type="SAM" id="Phobius"/>
    </source>
</evidence>
<comment type="caution">
    <text evidence="7">The sequence shown here is derived from an EMBL/GenBank/DDBJ whole genome shotgun (WGS) entry which is preliminary data.</text>
</comment>
<evidence type="ECO:0000256" key="3">
    <source>
        <dbReference type="ARBA" id="ARBA00022989"/>
    </source>
</evidence>
<dbReference type="Pfam" id="PF04932">
    <property type="entry name" value="Wzy_C"/>
    <property type="match status" value="1"/>
</dbReference>
<name>A0A7V7GW70_9GAMM</name>
<dbReference type="AlphaFoldDB" id="A0A7V7GW70"/>
<evidence type="ECO:0000256" key="4">
    <source>
        <dbReference type="ARBA" id="ARBA00023136"/>
    </source>
</evidence>
<dbReference type="RefSeq" id="WP_149332263.1">
    <property type="nucleotide sequence ID" value="NZ_QOVF01000002.1"/>
</dbReference>
<sequence>MHFQHRLARWLGLGILWFLVGIVLFTSYKPYRQGLIVFYWLPVVILLATRWSLVDEVWQRARPLIMALGALIIWAALSLLWSPDEDAMRLLRRLLFVLLFLTGFAFFGRLRPEGIHGMLRLACHLLALSCLVALVAQYMGSADISARAGGLGQLEHPILGGYAIAVAALLLAFLPHPAHRWLWLASLLVMLTLIIMTQSRGLWVAFLSTLMAMAMLRGGRTIWIVTGLLLAVAAVGFVQFQAMILERGMSYRPEILRASFDMIQQRPWLGLGLGGDYVLTVPSSAEIMPHSHNLLAHVTIELGLIGLALWLAVWGCLLRAAWVLRHLALGRALLAVILFCTVAQLFDGGQLWESPRADWFFTWLPVGLGLCLLASCGVPALGARPITAVRNENDP</sequence>
<dbReference type="GO" id="GO:0016020">
    <property type="term" value="C:membrane"/>
    <property type="evidence" value="ECO:0007669"/>
    <property type="project" value="UniProtKB-SubCell"/>
</dbReference>
<evidence type="ECO:0000256" key="2">
    <source>
        <dbReference type="ARBA" id="ARBA00022692"/>
    </source>
</evidence>
<dbReference type="InterPro" id="IPR051533">
    <property type="entry name" value="WaaL-like"/>
</dbReference>
<keyword evidence="8" id="KW-1185">Reference proteome</keyword>
<dbReference type="PANTHER" id="PTHR37422">
    <property type="entry name" value="TEICHURONIC ACID BIOSYNTHESIS PROTEIN TUAE"/>
    <property type="match status" value="1"/>
</dbReference>
<dbReference type="InterPro" id="IPR007016">
    <property type="entry name" value="O-antigen_ligase-rel_domated"/>
</dbReference>
<feature type="domain" description="O-antigen ligase-related" evidence="6">
    <location>
        <begin position="186"/>
        <end position="311"/>
    </location>
</feature>
<reference evidence="7 8" key="1">
    <citation type="submission" date="2018-07" db="EMBL/GenBank/DDBJ databases">
        <title>Pseudomonas laoshanensis sp. nov., isolated from soil.</title>
        <authorList>
            <person name="Sun J."/>
            <person name="Yu L."/>
            <person name="Wang M."/>
            <person name="Zhang C."/>
        </authorList>
    </citation>
    <scope>NUCLEOTIDE SEQUENCE [LARGE SCALE GENOMIC DNA]</scope>
    <source>
        <strain evidence="7 8">Y22</strain>
    </source>
</reference>